<proteinExistence type="predicted"/>
<gene>
    <name evidence="1" type="ORF">HaLaN_20602</name>
</gene>
<feature type="non-terminal residue" evidence="1">
    <location>
        <position position="74"/>
    </location>
</feature>
<dbReference type="Proteomes" id="UP000485058">
    <property type="component" value="Unassembled WGS sequence"/>
</dbReference>
<protein>
    <submittedName>
        <fullName evidence="1">Uncharacterized protein</fullName>
    </submittedName>
</protein>
<reference evidence="1 2" key="1">
    <citation type="submission" date="2020-02" db="EMBL/GenBank/DDBJ databases">
        <title>Draft genome sequence of Haematococcus lacustris strain NIES-144.</title>
        <authorList>
            <person name="Morimoto D."/>
            <person name="Nakagawa S."/>
            <person name="Yoshida T."/>
            <person name="Sawayama S."/>
        </authorList>
    </citation>
    <scope>NUCLEOTIDE SEQUENCE [LARGE SCALE GENOMIC DNA]</scope>
    <source>
        <strain evidence="1 2">NIES-144</strain>
    </source>
</reference>
<name>A0A699ZPH6_HAELA</name>
<evidence type="ECO:0000313" key="2">
    <source>
        <dbReference type="Proteomes" id="UP000485058"/>
    </source>
</evidence>
<sequence length="74" mass="8001">MLSALHAGHQLLAAGWAEQPILVNRMGNLPVWWSPGLDEELVEGVLLQGVGEWEAVLAQPTASFLSSQASYCQQ</sequence>
<feature type="non-terminal residue" evidence="1">
    <location>
        <position position="1"/>
    </location>
</feature>
<dbReference type="EMBL" id="BLLF01002182">
    <property type="protein sequence ID" value="GFH23050.1"/>
    <property type="molecule type" value="Genomic_DNA"/>
</dbReference>
<dbReference type="Gene3D" id="1.10.10.60">
    <property type="entry name" value="Homeodomain-like"/>
    <property type="match status" value="1"/>
</dbReference>
<keyword evidence="2" id="KW-1185">Reference proteome</keyword>
<dbReference type="AlphaFoldDB" id="A0A699ZPH6"/>
<comment type="caution">
    <text evidence="1">The sequence shown here is derived from an EMBL/GenBank/DDBJ whole genome shotgun (WGS) entry which is preliminary data.</text>
</comment>
<accession>A0A699ZPH6</accession>
<organism evidence="1 2">
    <name type="scientific">Haematococcus lacustris</name>
    <name type="common">Green alga</name>
    <name type="synonym">Haematococcus pluvialis</name>
    <dbReference type="NCBI Taxonomy" id="44745"/>
    <lineage>
        <taxon>Eukaryota</taxon>
        <taxon>Viridiplantae</taxon>
        <taxon>Chlorophyta</taxon>
        <taxon>core chlorophytes</taxon>
        <taxon>Chlorophyceae</taxon>
        <taxon>CS clade</taxon>
        <taxon>Chlamydomonadales</taxon>
        <taxon>Haematococcaceae</taxon>
        <taxon>Haematococcus</taxon>
    </lineage>
</organism>
<evidence type="ECO:0000313" key="1">
    <source>
        <dbReference type="EMBL" id="GFH23050.1"/>
    </source>
</evidence>